<dbReference type="InterPro" id="IPR035068">
    <property type="entry name" value="TldD/PmbA_N"/>
</dbReference>
<feature type="domain" description="Metalloprotease TldD/E C-terminal" evidence="3">
    <location>
        <begin position="231"/>
        <end position="447"/>
    </location>
</feature>
<accession>A0A081RHG4</accession>
<feature type="domain" description="Metalloprotease TldD/E N-terminal" evidence="2">
    <location>
        <begin position="34"/>
        <end position="90"/>
    </location>
</feature>
<dbReference type="RefSeq" id="WP_037448598.1">
    <property type="nucleotide sequence ID" value="NZ_JFHR01000009.1"/>
</dbReference>
<dbReference type="PATRIC" id="fig|46429.4.peg.1133"/>
<sequence length="448" mass="46310">MLSLEEAQSRAQDLVTAARRAGADAADAIYACNASTNVSVRLGALEDVERSEGEEIGLRVFIGSRSASISASDMNPATLATLVDRCIAMAGQAPEDPYAGLAPEDRLLKGALPELDLTDPFEPEPAELRARALLAEEAARAVPGVTNSEGGGAATGRSQMALATSHGFAGAYAGTSHSTWASVLAGTGADMQRDHASHSVRHIADLDEADAVGTRAGQRAVARLNPVKVGSGVMPLIFDPRIGSSLVGHLIGGMVGPAIARRSSFLLESLGEALFDSAITIIDDPLRLRGLRSRPFDGEGLPVERRALIDRGVLTGWLMDSASARQLGLEPTGHASRGGSGAPGAGVTNVHMEPGALSPGELMAGVKRGLYITELIGMGVNGVTGDYSRGAAGFLIENGELGQPVSEITIASNLNDMFRALVPANDLAFRYGMNVPTIRVDGMTVAGG</sequence>
<dbReference type="InterPro" id="IPR045570">
    <property type="entry name" value="Metalloprtase-TldD/E_cen_dom"/>
</dbReference>
<dbReference type="InterPro" id="IPR047657">
    <property type="entry name" value="PmbA"/>
</dbReference>
<dbReference type="Pfam" id="PF19289">
    <property type="entry name" value="PmbA_TldD_3rd"/>
    <property type="match status" value="1"/>
</dbReference>
<dbReference type="SUPFAM" id="SSF111283">
    <property type="entry name" value="Putative modulator of DNA gyrase, PmbA/TldD"/>
    <property type="match status" value="1"/>
</dbReference>
<reference evidence="5 6" key="1">
    <citation type="submission" date="2014-02" db="EMBL/GenBank/DDBJ databases">
        <title>Whole genome sequence of Sphingobium chlorophenolicum NBRC 16172.</title>
        <authorList>
            <person name="Gan H.M."/>
            <person name="Gan H.Y."/>
            <person name="Chew T.H."/>
            <person name="Savka M.A."/>
        </authorList>
    </citation>
    <scope>NUCLEOTIDE SEQUENCE [LARGE SCALE GENOMIC DNA]</scope>
    <source>
        <strain evidence="5 6">NBRC 16172</strain>
    </source>
</reference>
<evidence type="ECO:0000259" key="4">
    <source>
        <dbReference type="Pfam" id="PF19290"/>
    </source>
</evidence>
<comment type="caution">
    <text evidence="5">The sequence shown here is derived from an EMBL/GenBank/DDBJ whole genome shotgun (WGS) entry which is preliminary data.</text>
</comment>
<evidence type="ECO:0000313" key="5">
    <source>
        <dbReference type="EMBL" id="KEQ54637.1"/>
    </source>
</evidence>
<name>A0A081RHG4_SPHCR</name>
<evidence type="ECO:0000313" key="6">
    <source>
        <dbReference type="Proteomes" id="UP000028411"/>
    </source>
</evidence>
<dbReference type="EMBL" id="JFHR01000009">
    <property type="protein sequence ID" value="KEQ54637.1"/>
    <property type="molecule type" value="Genomic_DNA"/>
</dbReference>
<dbReference type="PANTHER" id="PTHR43421">
    <property type="entry name" value="METALLOPROTEASE PMBA"/>
    <property type="match status" value="1"/>
</dbReference>
<dbReference type="GO" id="GO:0005829">
    <property type="term" value="C:cytosol"/>
    <property type="evidence" value="ECO:0007669"/>
    <property type="project" value="TreeGrafter"/>
</dbReference>
<dbReference type="eggNOG" id="COG0312">
    <property type="taxonomic scope" value="Bacteria"/>
</dbReference>
<dbReference type="PANTHER" id="PTHR43421:SF1">
    <property type="entry name" value="METALLOPROTEASE PMBA"/>
    <property type="match status" value="1"/>
</dbReference>
<dbReference type="AlphaFoldDB" id="A0A081RHG4"/>
<dbReference type="GO" id="GO:0006508">
    <property type="term" value="P:proteolysis"/>
    <property type="evidence" value="ECO:0007669"/>
    <property type="project" value="InterPro"/>
</dbReference>
<proteinExistence type="inferred from homology"/>
<organism evidence="5 6">
    <name type="scientific">Sphingobium chlorophenolicum</name>
    <dbReference type="NCBI Taxonomy" id="46429"/>
    <lineage>
        <taxon>Bacteria</taxon>
        <taxon>Pseudomonadati</taxon>
        <taxon>Pseudomonadota</taxon>
        <taxon>Alphaproteobacteria</taxon>
        <taxon>Sphingomonadales</taxon>
        <taxon>Sphingomonadaceae</taxon>
        <taxon>Sphingobium</taxon>
    </lineage>
</organism>
<gene>
    <name evidence="5" type="ORF">BV95_01172</name>
</gene>
<dbReference type="InterPro" id="IPR045569">
    <property type="entry name" value="Metalloprtase-TldD/E_C"/>
</dbReference>
<feature type="domain" description="Metalloprotease TldD/E central" evidence="4">
    <location>
        <begin position="119"/>
        <end position="224"/>
    </location>
</feature>
<dbReference type="OrthoDB" id="9803618at2"/>
<protein>
    <submittedName>
        <fullName evidence="5">Modulator protein</fullName>
    </submittedName>
</protein>
<evidence type="ECO:0000259" key="2">
    <source>
        <dbReference type="Pfam" id="PF01523"/>
    </source>
</evidence>
<dbReference type="Pfam" id="PF01523">
    <property type="entry name" value="PmbA_TldD_1st"/>
    <property type="match status" value="1"/>
</dbReference>
<evidence type="ECO:0000256" key="1">
    <source>
        <dbReference type="ARBA" id="ARBA00005836"/>
    </source>
</evidence>
<dbReference type="Pfam" id="PF19290">
    <property type="entry name" value="PmbA_TldD_2nd"/>
    <property type="match status" value="1"/>
</dbReference>
<evidence type="ECO:0000259" key="3">
    <source>
        <dbReference type="Pfam" id="PF19289"/>
    </source>
</evidence>
<dbReference type="GO" id="GO:0008237">
    <property type="term" value="F:metallopeptidase activity"/>
    <property type="evidence" value="ECO:0007669"/>
    <property type="project" value="InterPro"/>
</dbReference>
<comment type="similarity">
    <text evidence="1">Belongs to the peptidase U62 family.</text>
</comment>
<dbReference type="InterPro" id="IPR002510">
    <property type="entry name" value="Metalloprtase-TldD/E_N"/>
</dbReference>
<dbReference type="Gene3D" id="3.30.2290.10">
    <property type="entry name" value="PmbA/TldD superfamily"/>
    <property type="match status" value="1"/>
</dbReference>
<dbReference type="Proteomes" id="UP000028411">
    <property type="component" value="Unassembled WGS sequence"/>
</dbReference>
<dbReference type="InterPro" id="IPR036059">
    <property type="entry name" value="TldD/PmbA_sf"/>
</dbReference>